<evidence type="ECO:0000259" key="24">
    <source>
        <dbReference type="PROSITE" id="PS50972"/>
    </source>
</evidence>
<dbReference type="Gene3D" id="3.40.50.280">
    <property type="entry name" value="Cobalamin-binding domain"/>
    <property type="match status" value="1"/>
</dbReference>
<dbReference type="Pfam" id="PF02310">
    <property type="entry name" value="B12-binding"/>
    <property type="match status" value="1"/>
</dbReference>
<feature type="domain" description="B12-binding N-terminal" evidence="27">
    <location>
        <begin position="651"/>
        <end position="745"/>
    </location>
</feature>
<dbReference type="InterPro" id="IPR006158">
    <property type="entry name" value="Cobalamin-bd"/>
</dbReference>
<evidence type="ECO:0000256" key="4">
    <source>
        <dbReference type="ARBA" id="ARBA00005178"/>
    </source>
</evidence>
<reference evidence="28" key="1">
    <citation type="submission" date="2021-06" db="EMBL/GenBank/DDBJ databases">
        <title>Updating the genus Pseudomonas: Description of 43 new species and partition of the Pseudomonas putida group.</title>
        <authorList>
            <person name="Girard L."/>
            <person name="Lood C."/>
            <person name="Vandamme P."/>
            <person name="Rokni-Zadeh H."/>
            <person name="van Noort V."/>
            <person name="Hofte M."/>
            <person name="Lavigne R."/>
            <person name="De Mot R."/>
        </authorList>
    </citation>
    <scope>NUCLEOTIDE SEQUENCE</scope>
    <source>
        <strain evidence="28">CMR12a</strain>
    </source>
</reference>
<evidence type="ECO:0000313" key="29">
    <source>
        <dbReference type="Proteomes" id="UP000693952"/>
    </source>
</evidence>
<feature type="binding site" evidence="22">
    <location>
        <position position="313"/>
    </location>
    <ligand>
        <name>Zn(2+)</name>
        <dbReference type="ChEBI" id="CHEBI:29105"/>
    </ligand>
</feature>
<keyword evidence="15 21" id="KW-0862">Zinc</keyword>
<evidence type="ECO:0000256" key="16">
    <source>
        <dbReference type="ARBA" id="ARBA00023167"/>
    </source>
</evidence>
<dbReference type="InterPro" id="IPR036589">
    <property type="entry name" value="HCY_dom_sf"/>
</dbReference>
<dbReference type="SUPFAM" id="SSF56507">
    <property type="entry name" value="Methionine synthase activation domain-like"/>
    <property type="match status" value="1"/>
</dbReference>
<comment type="cofactor">
    <cofactor evidence="2 21 22">
        <name>Zn(2+)</name>
        <dbReference type="ChEBI" id="CHEBI:29105"/>
    </cofactor>
</comment>
<evidence type="ECO:0000256" key="22">
    <source>
        <dbReference type="PROSITE-ProRule" id="PRU00333"/>
    </source>
</evidence>
<dbReference type="InterPro" id="IPR050554">
    <property type="entry name" value="Met_Synthase/Corrinoid"/>
</dbReference>
<dbReference type="Pfam" id="PF02965">
    <property type="entry name" value="Met_synt_B12"/>
    <property type="match status" value="1"/>
</dbReference>
<dbReference type="InterPro" id="IPR003726">
    <property type="entry name" value="HCY_dom"/>
</dbReference>
<name>A0ABX8MHP8_9PSED</name>
<dbReference type="InterPro" id="IPR000489">
    <property type="entry name" value="Pterin-binding_dom"/>
</dbReference>
<dbReference type="SUPFAM" id="SSF47644">
    <property type="entry name" value="Methionine synthase domain"/>
    <property type="match status" value="1"/>
</dbReference>
<evidence type="ECO:0000256" key="15">
    <source>
        <dbReference type="ARBA" id="ARBA00022833"/>
    </source>
</evidence>
<evidence type="ECO:0000256" key="10">
    <source>
        <dbReference type="ARBA" id="ARBA00022628"/>
    </source>
</evidence>
<dbReference type="RefSeq" id="WP_124347968.1">
    <property type="nucleotide sequence ID" value="NZ_CP027706.1"/>
</dbReference>
<evidence type="ECO:0000256" key="19">
    <source>
        <dbReference type="ARBA" id="ARBA00031040"/>
    </source>
</evidence>
<evidence type="ECO:0000256" key="12">
    <source>
        <dbReference type="ARBA" id="ARBA00022691"/>
    </source>
</evidence>
<dbReference type="InterPro" id="IPR004223">
    <property type="entry name" value="VitB12-dep_Met_synth_activ_dom"/>
</dbReference>
<dbReference type="CDD" id="cd02069">
    <property type="entry name" value="methionine_synthase_B12_BD"/>
    <property type="match status" value="1"/>
</dbReference>
<keyword evidence="9 21" id="KW-0028">Amino-acid biosynthesis</keyword>
<dbReference type="PROSITE" id="PS51337">
    <property type="entry name" value="B12_BINDING_NTER"/>
    <property type="match status" value="1"/>
</dbReference>
<sequence>MSDRSARLHALQQALKERILILDGGMGTMIQSYKLEEQDYRGERFADWPSDVKGNNDLLVLTRPDVIGAIEKAYLDAGADILETNTFNATQVSQADYGMEALVYELNVEGARVARKVADAKTLETPDKPRFVAGVLGPTSRTCSISPDVNDPGYRNVTFDELVSNYTEATRGLIEGGADLILIETIFDTLNAKAAIFAVQQVFEEDDVELPIMISGTITDASGRTLSGQTTEAFWNSVRHANPISVGLNCALGAKDLRPYLEELSTKADTHVSAHPNAGLPNAFGEYDETPAEMAAVVEEFAASGFLNIIGGCCGTTPPHIQAIAEAVAKHKPRAIPDIPKACRLSGLEPFTIDRQSLFVNVGERTNITGSAKFARLIREENYTEALEVALQQVEAGAQVIDINMDEGMLDSRAAMVRFLNLIAGEPDISRVPIMIDSSKWEVIEAGLKCIQGKGIVNSISMKEGVEQFKHHARLCKRYGAAVVVMAFDEVGQADTAARKREICQRSYDILVNEVGFPPEDIIFDPNIFAVATGIEEHNNYAVDFIEACAYIRDHLPYALSSGGVSNVSFSFRGNNPVREAIHSVFLYHAIQNGLTMGIVNAGQLEIYDEIPPALRDKVEDVVLNRTPEGTDALLAIADDYKGGGASKEVEDEAWRSLPVGKRLEHALVKGITAHIVEDTEECRQQCARPIEVIEGPLMSGMNVVGDLFGAGKMFLPQVVKSARVMKQAVAHLIPFIEAEKGDKPEAKGKILMATVKGDVHDIGKNIVGVVLGCNGYDIVDLGVMVPAEKILQTARDEKCDIIGLSGLITPSLDEMVHVAREMQRQDFHLPLMIGGATTSKAHTAVKIEPKYSNDAVIYVTDASRAVGVATQLLSKELKPGFVDKTRQEYVEVRERTANRSARTERLSYAQAVAAKPQYDWAAYQATVPSFTGVKMLDNIDLRELAEYIDWTPFFISWDLAGKFPRILEDEVVGEAATALYQDAREMLDKLIDEKLISARAIFGFWPANQVAHDDIEVYGENGQTLATLHHLRQQTIKPDGKPNLSLADFVAPKDSGVTDYIGGFITTAGIGAEEVAKAYQDKGDDYSSIMVKALADRLAEACAEWLHEQVRKEHWGYAKDEHLDNEALIKEQYSGIRPAPGYPACPDHTEKSTLFALLDPEASEGKAGRSGVFLTEHFAMFPAAAVSGWYFAHPQAQYFAVGKVDKDQVQSYTQRKGQELAVSERWLAPNLGYDN</sequence>
<dbReference type="PROSITE" id="PS51332">
    <property type="entry name" value="B12_BINDING"/>
    <property type="match status" value="1"/>
</dbReference>
<dbReference type="InterPro" id="IPR036724">
    <property type="entry name" value="Cobalamin-bd_sf"/>
</dbReference>
<keyword evidence="13 21" id="KW-0479">Metal-binding</keyword>
<dbReference type="PANTHER" id="PTHR45833">
    <property type="entry name" value="METHIONINE SYNTHASE"/>
    <property type="match status" value="1"/>
</dbReference>
<evidence type="ECO:0000256" key="8">
    <source>
        <dbReference type="ARBA" id="ARBA00022603"/>
    </source>
</evidence>
<evidence type="ECO:0000256" key="17">
    <source>
        <dbReference type="ARBA" id="ARBA00023285"/>
    </source>
</evidence>
<accession>A0ABX8MHP8</accession>
<dbReference type="Gene3D" id="1.10.288.10">
    <property type="entry name" value="Cobalamin-dependent Methionine Synthase, domain 2"/>
    <property type="match status" value="1"/>
</dbReference>
<dbReference type="PROSITE" id="PS50972">
    <property type="entry name" value="PTERIN_BINDING"/>
    <property type="match status" value="1"/>
</dbReference>
<evidence type="ECO:0000259" key="27">
    <source>
        <dbReference type="PROSITE" id="PS51337"/>
    </source>
</evidence>
<dbReference type="NCBIfam" id="TIGR02082">
    <property type="entry name" value="metH"/>
    <property type="match status" value="1"/>
</dbReference>
<comment type="cofactor">
    <cofactor evidence="3 21">
        <name>methylcob(III)alamin</name>
        <dbReference type="ChEBI" id="CHEBI:28115"/>
    </cofactor>
</comment>
<dbReference type="InterPro" id="IPR037010">
    <property type="entry name" value="VitB12-dep_Met_synth_activ_sf"/>
</dbReference>
<evidence type="ECO:0000256" key="20">
    <source>
        <dbReference type="NCBIfam" id="TIGR02082"/>
    </source>
</evidence>
<dbReference type="SUPFAM" id="SSF82282">
    <property type="entry name" value="Homocysteine S-methyltransferase"/>
    <property type="match status" value="1"/>
</dbReference>
<dbReference type="Pfam" id="PF02574">
    <property type="entry name" value="S-methyl_trans"/>
    <property type="match status" value="1"/>
</dbReference>
<comment type="domain">
    <text evidence="21">Modular enzyme with four functionally distinct domains. The isolated Hcy-binding domain catalyzes methyl transfer from free methylcobalamin to homocysteine. The Hcy-binding domain in association with the pterin-binding domain catalyzes the methylation of cob(I)alamin by methyltetrahydrofolate and the methylation of homocysteine. The B12-binding domain binds the cofactor. The AdoMet activation domain binds S-adenosyl-L-methionine. Under aerobic conditions cob(I)alamin can be converted to inactive cob(II)alamin. Reductive methylation by S-adenosyl-L-methionine and flavodoxin regenerates methylcobalamin.</text>
</comment>
<evidence type="ECO:0000256" key="2">
    <source>
        <dbReference type="ARBA" id="ARBA00001947"/>
    </source>
</evidence>
<dbReference type="InterPro" id="IPR011005">
    <property type="entry name" value="Dihydropteroate_synth-like_sf"/>
</dbReference>
<dbReference type="EMBL" id="CP077074">
    <property type="protein sequence ID" value="QXH38811.1"/>
    <property type="molecule type" value="Genomic_DNA"/>
</dbReference>
<evidence type="ECO:0000256" key="11">
    <source>
        <dbReference type="ARBA" id="ARBA00022679"/>
    </source>
</evidence>
<dbReference type="Proteomes" id="UP000693952">
    <property type="component" value="Chromosome"/>
</dbReference>
<dbReference type="InterPro" id="IPR033706">
    <property type="entry name" value="Met_synthase_B12-bd"/>
</dbReference>
<evidence type="ECO:0000256" key="18">
    <source>
        <dbReference type="ARBA" id="ARBA00025552"/>
    </source>
</evidence>
<dbReference type="Gene3D" id="1.10.1240.10">
    <property type="entry name" value="Methionine synthase domain"/>
    <property type="match status" value="1"/>
</dbReference>
<evidence type="ECO:0000256" key="13">
    <source>
        <dbReference type="ARBA" id="ARBA00022723"/>
    </source>
</evidence>
<feature type="domain" description="Pterin-binding" evidence="24">
    <location>
        <begin position="359"/>
        <end position="620"/>
    </location>
</feature>
<evidence type="ECO:0000256" key="1">
    <source>
        <dbReference type="ARBA" id="ARBA00001700"/>
    </source>
</evidence>
<dbReference type="SMART" id="SM01018">
    <property type="entry name" value="B12-binding_2"/>
    <property type="match status" value="1"/>
</dbReference>
<evidence type="ECO:0000256" key="5">
    <source>
        <dbReference type="ARBA" id="ARBA00010398"/>
    </source>
</evidence>
<comment type="function">
    <text evidence="18 21">Catalyzes the transfer of a methyl group from methyl-cobalamin to homocysteine, yielding enzyme-bound cob(I)alamin and methionine. Subsequently, remethylates the cofactor using methyltetrahydrofolate.</text>
</comment>
<dbReference type="NCBIfam" id="NF007024">
    <property type="entry name" value="PRK09490.1"/>
    <property type="match status" value="1"/>
</dbReference>
<dbReference type="PANTHER" id="PTHR45833:SF1">
    <property type="entry name" value="METHIONINE SYNTHASE"/>
    <property type="match status" value="1"/>
</dbReference>
<dbReference type="PIRSF" id="PIRSF000381">
    <property type="entry name" value="MetH"/>
    <property type="match status" value="1"/>
</dbReference>
<proteinExistence type="inferred from homology"/>
<feature type="domain" description="Hcy-binding" evidence="23">
    <location>
        <begin position="8"/>
        <end position="328"/>
    </location>
</feature>
<evidence type="ECO:0000259" key="23">
    <source>
        <dbReference type="PROSITE" id="PS50970"/>
    </source>
</evidence>
<dbReference type="GO" id="GO:0032259">
    <property type="term" value="P:methylation"/>
    <property type="evidence" value="ECO:0007669"/>
    <property type="project" value="UniProtKB-KW"/>
</dbReference>
<keyword evidence="11 21" id="KW-0808">Transferase</keyword>
<dbReference type="InterPro" id="IPR011822">
    <property type="entry name" value="MetH"/>
</dbReference>
<evidence type="ECO:0000256" key="21">
    <source>
        <dbReference type="PIRNR" id="PIRNR000381"/>
    </source>
</evidence>
<dbReference type="SUPFAM" id="SSF52242">
    <property type="entry name" value="Cobalamin (vitamin B12)-binding domain"/>
    <property type="match status" value="1"/>
</dbReference>
<keyword evidence="17 21" id="KW-0170">Cobalt</keyword>
<evidence type="ECO:0000256" key="9">
    <source>
        <dbReference type="ARBA" id="ARBA00022605"/>
    </source>
</evidence>
<feature type="domain" description="AdoMet activation" evidence="25">
    <location>
        <begin position="900"/>
        <end position="1236"/>
    </location>
</feature>
<dbReference type="Pfam" id="PF00809">
    <property type="entry name" value="Pterin_bind"/>
    <property type="match status" value="1"/>
</dbReference>
<comment type="similarity">
    <text evidence="5">Belongs to the vitamin-B12 dependent methionine synthase family.</text>
</comment>
<feature type="binding site" evidence="22">
    <location>
        <position position="250"/>
    </location>
    <ligand>
        <name>Zn(2+)</name>
        <dbReference type="ChEBI" id="CHEBI:29105"/>
    </ligand>
</feature>
<evidence type="ECO:0000259" key="25">
    <source>
        <dbReference type="PROSITE" id="PS50974"/>
    </source>
</evidence>
<dbReference type="Gene3D" id="3.20.20.20">
    <property type="entry name" value="Dihydropteroate synthase-like"/>
    <property type="match status" value="1"/>
</dbReference>
<evidence type="ECO:0000256" key="3">
    <source>
        <dbReference type="ARBA" id="ARBA00001956"/>
    </source>
</evidence>
<keyword evidence="16 21" id="KW-0486">Methionine biosynthesis</keyword>
<evidence type="ECO:0000259" key="26">
    <source>
        <dbReference type="PROSITE" id="PS51332"/>
    </source>
</evidence>
<evidence type="ECO:0000256" key="6">
    <source>
        <dbReference type="ARBA" id="ARBA00012032"/>
    </source>
</evidence>
<keyword evidence="12 21" id="KW-0949">S-adenosyl-L-methionine</keyword>
<keyword evidence="29" id="KW-1185">Reference proteome</keyword>
<evidence type="ECO:0000256" key="14">
    <source>
        <dbReference type="ARBA" id="ARBA00022737"/>
    </source>
</evidence>
<evidence type="ECO:0000313" key="28">
    <source>
        <dbReference type="EMBL" id="QXH38811.1"/>
    </source>
</evidence>
<dbReference type="Gene3D" id="3.10.196.10">
    <property type="entry name" value="Vitamin B12-dependent methionine synthase, activation domain"/>
    <property type="match status" value="1"/>
</dbReference>
<keyword evidence="14" id="KW-0677">Repeat</keyword>
<protein>
    <recommendedName>
        <fullName evidence="7 20">Methionine synthase</fullName>
        <ecNumber evidence="6 20">2.1.1.13</ecNumber>
    </recommendedName>
    <alternativeName>
        <fullName evidence="19 21">5-methyltetrahydrofolate--homocysteine methyltransferase</fullName>
    </alternativeName>
</protein>
<dbReference type="Pfam" id="PF02607">
    <property type="entry name" value="B12-binding_2"/>
    <property type="match status" value="1"/>
</dbReference>
<dbReference type="PROSITE" id="PS50974">
    <property type="entry name" value="ADOMET_ACTIVATION"/>
    <property type="match status" value="1"/>
</dbReference>
<gene>
    <name evidence="28" type="primary">metH</name>
    <name evidence="28" type="ORF">KSS89_21445</name>
</gene>
<evidence type="ECO:0000256" key="7">
    <source>
        <dbReference type="ARBA" id="ARBA00013998"/>
    </source>
</evidence>
<keyword evidence="10 21" id="KW-0846">Cobalamin</keyword>
<comment type="pathway">
    <text evidence="4 21">Amino-acid biosynthesis; L-methionine biosynthesis via de novo pathway; L-methionine from L-homocysteine (MetH route): step 1/1.</text>
</comment>
<dbReference type="PROSITE" id="PS50970">
    <property type="entry name" value="HCY"/>
    <property type="match status" value="1"/>
</dbReference>
<dbReference type="InterPro" id="IPR003759">
    <property type="entry name" value="Cbl-bd_cap"/>
</dbReference>
<dbReference type="CDD" id="cd00740">
    <property type="entry name" value="MeTr"/>
    <property type="match status" value="1"/>
</dbReference>
<dbReference type="EC" id="2.1.1.13" evidence="6 20"/>
<feature type="binding site" evidence="22">
    <location>
        <position position="314"/>
    </location>
    <ligand>
        <name>Zn(2+)</name>
        <dbReference type="ChEBI" id="CHEBI:29105"/>
    </ligand>
</feature>
<feature type="domain" description="B12-binding" evidence="26">
    <location>
        <begin position="748"/>
        <end position="884"/>
    </location>
</feature>
<organism evidence="28 29">
    <name type="scientific">Pseudomonas sessilinigenes</name>
    <dbReference type="NCBI Taxonomy" id="658629"/>
    <lineage>
        <taxon>Bacteria</taxon>
        <taxon>Pseudomonadati</taxon>
        <taxon>Pseudomonadota</taxon>
        <taxon>Gammaproteobacteria</taxon>
        <taxon>Pseudomonadales</taxon>
        <taxon>Pseudomonadaceae</taxon>
        <taxon>Pseudomonas</taxon>
    </lineage>
</organism>
<dbReference type="Gene3D" id="3.20.20.330">
    <property type="entry name" value="Homocysteine-binding-like domain"/>
    <property type="match status" value="1"/>
</dbReference>
<dbReference type="SUPFAM" id="SSF51717">
    <property type="entry name" value="Dihydropteroate synthetase-like"/>
    <property type="match status" value="1"/>
</dbReference>
<dbReference type="InterPro" id="IPR036594">
    <property type="entry name" value="Meth_synthase_dom"/>
</dbReference>
<keyword evidence="8 21" id="KW-0489">Methyltransferase</keyword>
<dbReference type="GO" id="GO:0008705">
    <property type="term" value="F:methionine synthase activity"/>
    <property type="evidence" value="ECO:0007669"/>
    <property type="project" value="UniProtKB-EC"/>
</dbReference>
<comment type="catalytic activity">
    <reaction evidence="1 21">
        <text>(6S)-5-methyl-5,6,7,8-tetrahydrofolate + L-homocysteine = (6S)-5,6,7,8-tetrahydrofolate + L-methionine</text>
        <dbReference type="Rhea" id="RHEA:11172"/>
        <dbReference type="ChEBI" id="CHEBI:18608"/>
        <dbReference type="ChEBI" id="CHEBI:57453"/>
        <dbReference type="ChEBI" id="CHEBI:57844"/>
        <dbReference type="ChEBI" id="CHEBI:58199"/>
        <dbReference type="EC" id="2.1.1.13"/>
    </reaction>
</comment>